<protein>
    <recommendedName>
        <fullName evidence="4">Aurovertin biosynthesis cluster transcription factor aurF</fullName>
    </recommendedName>
</protein>
<dbReference type="EMBL" id="JELW01000202">
    <property type="protein sequence ID" value="EXU94635.1"/>
    <property type="molecule type" value="Genomic_DNA"/>
</dbReference>
<dbReference type="Proteomes" id="UP000030151">
    <property type="component" value="Unassembled WGS sequence"/>
</dbReference>
<gene>
    <name evidence="2" type="ORF">X797_012291</name>
</gene>
<feature type="region of interest" description="Disordered" evidence="1">
    <location>
        <begin position="229"/>
        <end position="290"/>
    </location>
</feature>
<dbReference type="OrthoDB" id="4468425at2759"/>
<evidence type="ECO:0008006" key="4">
    <source>
        <dbReference type="Google" id="ProtNLM"/>
    </source>
</evidence>
<name>A0A014QPU3_9HYPO</name>
<evidence type="ECO:0000313" key="2">
    <source>
        <dbReference type="EMBL" id="EXU94635.1"/>
    </source>
</evidence>
<dbReference type="HOGENOM" id="CLU_034566_2_0_1"/>
<reference evidence="2 3" key="1">
    <citation type="submission" date="2014-02" db="EMBL/GenBank/DDBJ databases">
        <title>The genome sequence of the entomopathogenic fungus Metarhizium robertsii ARSEF 2575.</title>
        <authorList>
            <person name="Giuliano Garisto Donzelli B."/>
            <person name="Roe B.A."/>
            <person name="Macmil S.L."/>
            <person name="Krasnoff S.B."/>
            <person name="Gibson D.M."/>
        </authorList>
    </citation>
    <scope>NUCLEOTIDE SEQUENCE [LARGE SCALE GENOMIC DNA]</scope>
    <source>
        <strain evidence="2 3">ARSEF 2575</strain>
    </source>
</reference>
<evidence type="ECO:0000256" key="1">
    <source>
        <dbReference type="SAM" id="MobiDB-lite"/>
    </source>
</evidence>
<proteinExistence type="predicted"/>
<feature type="region of interest" description="Disordered" evidence="1">
    <location>
        <begin position="129"/>
        <end position="156"/>
    </location>
</feature>
<dbReference type="AlphaFoldDB" id="A0A014QPU3"/>
<organism evidence="2 3">
    <name type="scientific">Metarhizium robertsii</name>
    <dbReference type="NCBI Taxonomy" id="568076"/>
    <lineage>
        <taxon>Eukaryota</taxon>
        <taxon>Fungi</taxon>
        <taxon>Dikarya</taxon>
        <taxon>Ascomycota</taxon>
        <taxon>Pezizomycotina</taxon>
        <taxon>Sordariomycetes</taxon>
        <taxon>Hypocreomycetidae</taxon>
        <taxon>Hypocreales</taxon>
        <taxon>Clavicipitaceae</taxon>
        <taxon>Metarhizium</taxon>
    </lineage>
</organism>
<comment type="caution">
    <text evidence="2">The sequence shown here is derived from an EMBL/GenBank/DDBJ whole genome shotgun (WGS) entry which is preliminary data.</text>
</comment>
<evidence type="ECO:0000313" key="3">
    <source>
        <dbReference type="Proteomes" id="UP000030151"/>
    </source>
</evidence>
<feature type="compositionally biased region" description="Polar residues" evidence="1">
    <location>
        <begin position="264"/>
        <end position="281"/>
    </location>
</feature>
<feature type="region of interest" description="Disordered" evidence="1">
    <location>
        <begin position="168"/>
        <end position="199"/>
    </location>
</feature>
<dbReference type="eggNOG" id="ENOG502S6CD">
    <property type="taxonomic scope" value="Eukaryota"/>
</dbReference>
<sequence length="540" mass="60058">MDRFEMQQLLTPSCTPTPDNMNCFVDAIKSLLDESDVTTIHTLARRMNPFRIDFQRVVTGNTVAVKPVLVLENGEPPEYKSLDQTYQSYLSPDLSTVSMCGTKSDFSMTSQHSPGEENVIVHDSPRACGPDGDMIRQRHGGGTTASPRPPSSTTSRYSVLDTLSTFSNSSSRFSTAEPVQRRSDDGSMADACSESPFSSQFDDLEMSQISLPACYTSWDMEPNMPLSASQWHHCQGSGDRSGRLERSTSLGESPRSPAQPRQDMYSNLSPGRNGCTPNTTRGIMKEAPNGAAVDPVRQKILLAARTCIRADYLHFLQTNLARWSKEGLWQKESPQAAGASVRDYEKLRNAYSCVCRLDKRMRDDPIRTRIALVLLHLEYENTCLKWKTGRRNPSVVETRLGRGTTSSMIDQILENIHPEWRVADARLRAELRADFHNRKRYGKRWWILTNALGPGLLILCSSKIAAIIKNTAVTITMLRGIADAIRSSEPASVGILKLVTPVADSLFSNHGYASHDTEQLLRELGTFQLPVLEDEDGHVA</sequence>
<accession>A0A014QPU3</accession>